<keyword evidence="1" id="KW-0732">Signal</keyword>
<dbReference type="SUPFAM" id="SSF56959">
    <property type="entry name" value="Leukocidin-like"/>
    <property type="match status" value="1"/>
</dbReference>
<protein>
    <submittedName>
        <fullName evidence="3">Alpha-hemolysin</fullName>
    </submittedName>
</protein>
<evidence type="ECO:0000313" key="3">
    <source>
        <dbReference type="EMBL" id="MDR4180267.1"/>
    </source>
</evidence>
<dbReference type="InterPro" id="IPR016183">
    <property type="entry name" value="Leukocidin/Hemolysin_toxin"/>
</dbReference>
<dbReference type="Proteomes" id="UP001181533">
    <property type="component" value="Unassembled WGS sequence"/>
</dbReference>
<proteinExistence type="predicted"/>
<reference evidence="3" key="1">
    <citation type="submission" date="2019-07" db="EMBL/GenBank/DDBJ databases">
        <title>Phylogenomic Reclassification of ATCC Bacillus Strains and Various Taxa within the Genus Bacillus.</title>
        <authorList>
            <person name="Riojas M.A."/>
            <person name="Frank A.M."/>
            <person name="Fenn S.L."/>
            <person name="King S.P."/>
            <person name="Brower S.M."/>
            <person name="Hazbon M.H."/>
        </authorList>
    </citation>
    <scope>NUCLEOTIDE SEQUENCE</scope>
    <source>
        <strain evidence="3">ATCC 35646</strain>
    </source>
</reference>
<dbReference type="GO" id="GO:0051715">
    <property type="term" value="P:cytolysis in another organism"/>
    <property type="evidence" value="ECO:0007669"/>
    <property type="project" value="InterPro"/>
</dbReference>
<evidence type="ECO:0000259" key="2">
    <source>
        <dbReference type="Pfam" id="PF07968"/>
    </source>
</evidence>
<dbReference type="Pfam" id="PF07968">
    <property type="entry name" value="Leukocidin"/>
    <property type="match status" value="1"/>
</dbReference>
<name>A0AB35PMK1_BACTU</name>
<dbReference type="Gene3D" id="2.70.240.10">
    <property type="entry name" value="Leukocidin/porin MspA"/>
    <property type="match status" value="1"/>
</dbReference>
<dbReference type="EMBL" id="VKQN01000056">
    <property type="protein sequence ID" value="MDR4180267.1"/>
    <property type="molecule type" value="Genomic_DNA"/>
</dbReference>
<dbReference type="GO" id="GO:0005576">
    <property type="term" value="C:extracellular region"/>
    <property type="evidence" value="ECO:0007669"/>
    <property type="project" value="InterPro"/>
</dbReference>
<dbReference type="InterPro" id="IPR036435">
    <property type="entry name" value="Leukocidin/porin_MspA_sf"/>
</dbReference>
<dbReference type="AlphaFoldDB" id="A0AB35PMK1"/>
<gene>
    <name evidence="3" type="ORF">FO599_30295</name>
</gene>
<evidence type="ECO:0000313" key="4">
    <source>
        <dbReference type="Proteomes" id="UP001181533"/>
    </source>
</evidence>
<accession>A0AB35PMK1</accession>
<feature type="domain" description="Leukocidin/Hemolysin toxin" evidence="2">
    <location>
        <begin position="2"/>
        <end position="105"/>
    </location>
</feature>
<comment type="caution">
    <text evidence="3">The sequence shown here is derived from an EMBL/GenBank/DDBJ whole genome shotgun (WGS) entry which is preliminary data.</text>
</comment>
<organism evidence="3 4">
    <name type="scientific">Bacillus thuringiensis</name>
    <dbReference type="NCBI Taxonomy" id="1428"/>
    <lineage>
        <taxon>Bacteria</taxon>
        <taxon>Bacillati</taxon>
        <taxon>Bacillota</taxon>
        <taxon>Bacilli</taxon>
        <taxon>Bacillales</taxon>
        <taxon>Bacillaceae</taxon>
        <taxon>Bacillus</taxon>
        <taxon>Bacillus cereus group</taxon>
    </lineage>
</organism>
<evidence type="ECO:0000256" key="1">
    <source>
        <dbReference type="ARBA" id="ARBA00022729"/>
    </source>
</evidence>
<sequence length="204" mass="23403">MYNRDSFNTFYGNQLFMKSRSYNEGTNNFVSKDTVPALTGYGFSPNVVAVITADKTETTSDLKITNRRISDQYNIEWVSSKWWGTNNKDTYNEFFTNHYKLDWKNHQVTLDNQKFLEEQMNSINSVNDKLNKGKGKLSLSMNGNQLKATSSNAGYGISYEDKNWGIFVNGEKVYTFNEKSTVGNISNDINKLNIKGPYIEIKQI</sequence>